<evidence type="ECO:0000313" key="3">
    <source>
        <dbReference type="Proteomes" id="UP000484015"/>
    </source>
</evidence>
<keyword evidence="1" id="KW-0472">Membrane</keyword>
<feature type="transmembrane region" description="Helical" evidence="1">
    <location>
        <begin position="127"/>
        <end position="146"/>
    </location>
</feature>
<keyword evidence="3" id="KW-1185">Reference proteome</keyword>
<gene>
    <name evidence="2" type="ORF">GM668_14190</name>
</gene>
<keyword evidence="1" id="KW-1133">Transmembrane helix</keyword>
<organism evidence="2 3">
    <name type="scientific">Pseudoduganella ginsengisoli</name>
    <dbReference type="NCBI Taxonomy" id="1462440"/>
    <lineage>
        <taxon>Bacteria</taxon>
        <taxon>Pseudomonadati</taxon>
        <taxon>Pseudomonadota</taxon>
        <taxon>Betaproteobacteria</taxon>
        <taxon>Burkholderiales</taxon>
        <taxon>Oxalobacteraceae</taxon>
        <taxon>Telluria group</taxon>
        <taxon>Pseudoduganella</taxon>
    </lineage>
</organism>
<protein>
    <submittedName>
        <fullName evidence="2">Uncharacterized protein</fullName>
    </submittedName>
</protein>
<proteinExistence type="predicted"/>
<evidence type="ECO:0000256" key="1">
    <source>
        <dbReference type="SAM" id="Phobius"/>
    </source>
</evidence>
<comment type="caution">
    <text evidence="2">The sequence shown here is derived from an EMBL/GenBank/DDBJ whole genome shotgun (WGS) entry which is preliminary data.</text>
</comment>
<reference evidence="2 3" key="1">
    <citation type="submission" date="2019-11" db="EMBL/GenBank/DDBJ databases">
        <title>Type strains purchased from KCTC, JCM and DSMZ.</title>
        <authorList>
            <person name="Lu H."/>
        </authorList>
    </citation>
    <scope>NUCLEOTIDE SEQUENCE [LARGE SCALE GENOMIC DNA]</scope>
    <source>
        <strain evidence="2 3">KCTC 42409</strain>
    </source>
</reference>
<accession>A0A6L6Q1E0</accession>
<evidence type="ECO:0000313" key="2">
    <source>
        <dbReference type="EMBL" id="MTW03234.1"/>
    </source>
</evidence>
<sequence>MQRFYIFIGRRTPEVWAASAAVVALLWGCYAAWTKQPIWLNRMGAIIIIIGVLLAASRFHEWVRSKVSDFIDQDFEVIAKSALCALERETGPLSDEKRGRIIAEVRAETLADLDQIFEEDKKRIKNLEVILVVFGTLLNGLGDYFVELLK</sequence>
<name>A0A6L6Q1E0_9BURK</name>
<dbReference type="EMBL" id="WNLA01000008">
    <property type="protein sequence ID" value="MTW03234.1"/>
    <property type="molecule type" value="Genomic_DNA"/>
</dbReference>
<dbReference type="AlphaFoldDB" id="A0A6L6Q1E0"/>
<keyword evidence="1" id="KW-0812">Transmembrane</keyword>
<feature type="transmembrane region" description="Helical" evidence="1">
    <location>
        <begin position="15"/>
        <end position="33"/>
    </location>
</feature>
<dbReference type="Proteomes" id="UP000484015">
    <property type="component" value="Unassembled WGS sequence"/>
</dbReference>
<dbReference type="RefSeq" id="WP_155439613.1">
    <property type="nucleotide sequence ID" value="NZ_WNLA01000008.1"/>
</dbReference>
<feature type="transmembrane region" description="Helical" evidence="1">
    <location>
        <begin position="39"/>
        <end position="56"/>
    </location>
</feature>